<keyword evidence="4 7" id="KW-0812">Transmembrane</keyword>
<dbReference type="PANTHER" id="PTHR34040">
    <property type="entry name" value="FLAGELLAR BIOSYNTHETIC PROTEIN FLIQ"/>
    <property type="match status" value="1"/>
</dbReference>
<dbReference type="InterPro" id="IPR002191">
    <property type="entry name" value="Bac_export_3"/>
</dbReference>
<dbReference type="Pfam" id="PF01313">
    <property type="entry name" value="Bac_export_3"/>
    <property type="match status" value="1"/>
</dbReference>
<protein>
    <submittedName>
        <fullName evidence="8">Flagellar biosynthetic protein FliQ</fullName>
    </submittedName>
</protein>
<evidence type="ECO:0000256" key="4">
    <source>
        <dbReference type="ARBA" id="ARBA00022692"/>
    </source>
</evidence>
<sequence length="90" mass="9576">MHSVDIASVLRHCFIVVVELSAPALLAALVVGLVVSLFQAVTQINETTLSFVPKVLAVGCALLVAAPFMYGTLQTFTLRAFDMLVEAGVR</sequence>
<feature type="transmembrane region" description="Helical" evidence="7">
    <location>
        <begin position="12"/>
        <end position="35"/>
    </location>
</feature>
<evidence type="ECO:0000313" key="8">
    <source>
        <dbReference type="EMBL" id="NVN40914.1"/>
    </source>
</evidence>
<dbReference type="PIRSF" id="PIRSF004669">
    <property type="entry name" value="FliQ"/>
    <property type="match status" value="1"/>
</dbReference>
<dbReference type="GO" id="GO:0009306">
    <property type="term" value="P:protein secretion"/>
    <property type="evidence" value="ECO:0007669"/>
    <property type="project" value="InterPro"/>
</dbReference>
<dbReference type="GO" id="GO:0005886">
    <property type="term" value="C:plasma membrane"/>
    <property type="evidence" value="ECO:0007669"/>
    <property type="project" value="UniProtKB-SubCell"/>
</dbReference>
<evidence type="ECO:0000256" key="2">
    <source>
        <dbReference type="ARBA" id="ARBA00006156"/>
    </source>
</evidence>
<evidence type="ECO:0000256" key="5">
    <source>
        <dbReference type="ARBA" id="ARBA00022989"/>
    </source>
</evidence>
<feature type="transmembrane region" description="Helical" evidence="7">
    <location>
        <begin position="55"/>
        <end position="73"/>
    </location>
</feature>
<gene>
    <name evidence="8" type="ORF">HUK82_10105</name>
</gene>
<evidence type="ECO:0000256" key="1">
    <source>
        <dbReference type="ARBA" id="ARBA00004651"/>
    </source>
</evidence>
<comment type="subcellular location">
    <subcellularLocation>
        <location evidence="1">Cell membrane</location>
        <topology evidence="1">Multi-pass membrane protein</topology>
    </subcellularLocation>
</comment>
<proteinExistence type="inferred from homology"/>
<accession>A0A850PA51</accession>
<keyword evidence="8" id="KW-0966">Cell projection</keyword>
<keyword evidence="8" id="KW-0282">Flagellum</keyword>
<comment type="caution">
    <text evidence="8">The sequence shown here is derived from an EMBL/GenBank/DDBJ whole genome shotgun (WGS) entry which is preliminary data.</text>
</comment>
<dbReference type="AlphaFoldDB" id="A0A850PA51"/>
<comment type="similarity">
    <text evidence="2">Belongs to the FliQ/MopD/SpaQ family.</text>
</comment>
<dbReference type="EMBL" id="JABXXR010000074">
    <property type="protein sequence ID" value="NVN40914.1"/>
    <property type="molecule type" value="Genomic_DNA"/>
</dbReference>
<dbReference type="PANTHER" id="PTHR34040:SF2">
    <property type="entry name" value="FLAGELLAR BIOSYNTHETIC PROTEIN FLIQ"/>
    <property type="match status" value="1"/>
</dbReference>
<keyword evidence="3" id="KW-1003">Cell membrane</keyword>
<evidence type="ECO:0000256" key="6">
    <source>
        <dbReference type="ARBA" id="ARBA00023136"/>
    </source>
</evidence>
<evidence type="ECO:0000256" key="7">
    <source>
        <dbReference type="SAM" id="Phobius"/>
    </source>
</evidence>
<dbReference type="RefSeq" id="WP_176613845.1">
    <property type="nucleotide sequence ID" value="NZ_JABXXR010000074.1"/>
</dbReference>
<organism evidence="8 9">
    <name type="scientific">Ameyamaea chiangmaiensis</name>
    <dbReference type="NCBI Taxonomy" id="442969"/>
    <lineage>
        <taxon>Bacteria</taxon>
        <taxon>Pseudomonadati</taxon>
        <taxon>Pseudomonadota</taxon>
        <taxon>Alphaproteobacteria</taxon>
        <taxon>Acetobacterales</taxon>
        <taxon>Acetobacteraceae</taxon>
        <taxon>Ameyamaea</taxon>
    </lineage>
</organism>
<keyword evidence="6 7" id="KW-0472">Membrane</keyword>
<reference evidence="8 9" key="1">
    <citation type="submission" date="2020-06" db="EMBL/GenBank/DDBJ databases">
        <title>Description of novel acetic acid bacteria.</title>
        <authorList>
            <person name="Sombolestani A."/>
        </authorList>
    </citation>
    <scope>NUCLEOTIDE SEQUENCE [LARGE SCALE GENOMIC DNA]</scope>
    <source>
        <strain evidence="8 9">LMG 27010</strain>
    </source>
</reference>
<evidence type="ECO:0000256" key="3">
    <source>
        <dbReference type="ARBA" id="ARBA00022475"/>
    </source>
</evidence>
<keyword evidence="5 7" id="KW-1133">Transmembrane helix</keyword>
<keyword evidence="9" id="KW-1185">Reference proteome</keyword>
<dbReference type="Proteomes" id="UP000585665">
    <property type="component" value="Unassembled WGS sequence"/>
</dbReference>
<dbReference type="PRINTS" id="PR00952">
    <property type="entry name" value="TYPE3IMQPROT"/>
</dbReference>
<name>A0A850PA51_9PROT</name>
<keyword evidence="8" id="KW-0969">Cilium</keyword>
<evidence type="ECO:0000313" key="9">
    <source>
        <dbReference type="Proteomes" id="UP000585665"/>
    </source>
</evidence>